<dbReference type="InterPro" id="IPR051563">
    <property type="entry name" value="Glycosyl_Hydrolase_51"/>
</dbReference>
<dbReference type="InterPro" id="IPR055235">
    <property type="entry name" value="ASD1_cat"/>
</dbReference>
<name>A0A814DXH6_ADIRI</name>
<reference evidence="8" key="1">
    <citation type="submission" date="2021-02" db="EMBL/GenBank/DDBJ databases">
        <authorList>
            <person name="Nowell W R."/>
        </authorList>
    </citation>
    <scope>NUCLEOTIDE SEQUENCE</scope>
</reference>
<accession>A0A814DXH6</accession>
<dbReference type="SMART" id="SM00813">
    <property type="entry name" value="Alpha-L-AF_C"/>
    <property type="match status" value="1"/>
</dbReference>
<evidence type="ECO:0000256" key="2">
    <source>
        <dbReference type="ARBA" id="ARBA00007186"/>
    </source>
</evidence>
<evidence type="ECO:0000313" key="9">
    <source>
        <dbReference type="Proteomes" id="UP000663828"/>
    </source>
</evidence>
<dbReference type="Gene3D" id="3.20.20.80">
    <property type="entry name" value="Glycosidases"/>
    <property type="match status" value="1"/>
</dbReference>
<proteinExistence type="inferred from homology"/>
<keyword evidence="5" id="KW-0378">Hydrolase</keyword>
<keyword evidence="9" id="KW-1185">Reference proteome</keyword>
<dbReference type="SUPFAM" id="SSF51445">
    <property type="entry name" value="(Trans)glycosidases"/>
    <property type="match status" value="1"/>
</dbReference>
<comment type="catalytic activity">
    <reaction evidence="1">
        <text>Hydrolysis of terminal non-reducing alpha-L-arabinofuranoside residues in alpha-L-arabinosides.</text>
        <dbReference type="EC" id="3.2.1.55"/>
    </reaction>
</comment>
<dbReference type="EC" id="3.2.1.55" evidence="3"/>
<evidence type="ECO:0000256" key="1">
    <source>
        <dbReference type="ARBA" id="ARBA00001462"/>
    </source>
</evidence>
<dbReference type="PANTHER" id="PTHR31776">
    <property type="entry name" value="ALPHA-L-ARABINOFURANOSIDASE 1"/>
    <property type="match status" value="1"/>
</dbReference>
<dbReference type="InterPro" id="IPR017853">
    <property type="entry name" value="GH"/>
</dbReference>
<sequence>MGALRKHLGRSQPFEIKYIKIGNEDFVATSSYSYRWPAFYNALSRRYPNITFIATTTTSIPTPPAVDDHDYPSSQFFIDNFRRYEKIPRPKPKVLIGEFATREAGSSDSLFYPTMRGAIAESVYRIGFERNSYIIIGVVKSTSYLAQKMFGANLGNIVLNSTATNSTMSHESVQEGGEGDGKLGNLYFIATKHTNSNTLIIKLASVDANDTLVNIQIQDSITTSEGIIYILTGGPGVDPSTLSNTIDNPSAVSIITKLIWAVADKFSIIIPS</sequence>
<dbReference type="Pfam" id="PF22848">
    <property type="entry name" value="ASD1_dom"/>
    <property type="match status" value="1"/>
</dbReference>
<dbReference type="EMBL" id="CAJNOR010000611">
    <property type="protein sequence ID" value="CAF0961751.1"/>
    <property type="molecule type" value="Genomic_DNA"/>
</dbReference>
<comment type="similarity">
    <text evidence="2">Belongs to the glycosyl hydrolase 51 family.</text>
</comment>
<dbReference type="GO" id="GO:0046556">
    <property type="term" value="F:alpha-L-arabinofuranosidase activity"/>
    <property type="evidence" value="ECO:0007669"/>
    <property type="project" value="UniProtKB-EC"/>
</dbReference>
<evidence type="ECO:0000256" key="3">
    <source>
        <dbReference type="ARBA" id="ARBA00012670"/>
    </source>
</evidence>
<evidence type="ECO:0000259" key="7">
    <source>
        <dbReference type="SMART" id="SM00813"/>
    </source>
</evidence>
<comment type="caution">
    <text evidence="8">The sequence shown here is derived from an EMBL/GenBank/DDBJ whole genome shotgun (WGS) entry which is preliminary data.</text>
</comment>
<keyword evidence="4" id="KW-0732">Signal</keyword>
<evidence type="ECO:0000256" key="5">
    <source>
        <dbReference type="ARBA" id="ARBA00022801"/>
    </source>
</evidence>
<evidence type="ECO:0000256" key="4">
    <source>
        <dbReference type="ARBA" id="ARBA00022729"/>
    </source>
</evidence>
<keyword evidence="6" id="KW-0325">Glycoprotein</keyword>
<dbReference type="GO" id="GO:0046373">
    <property type="term" value="P:L-arabinose metabolic process"/>
    <property type="evidence" value="ECO:0007669"/>
    <property type="project" value="InterPro"/>
</dbReference>
<dbReference type="InterPro" id="IPR010720">
    <property type="entry name" value="Alpha-L-AF_C"/>
</dbReference>
<feature type="domain" description="Alpha-L-arabinofuranosidase C-terminal" evidence="7">
    <location>
        <begin position="97"/>
        <end position="272"/>
    </location>
</feature>
<dbReference type="AlphaFoldDB" id="A0A814DXH6"/>
<protein>
    <recommendedName>
        <fullName evidence="3">non-reducing end alpha-L-arabinofuranosidase</fullName>
        <ecNumber evidence="3">3.2.1.55</ecNumber>
    </recommendedName>
</protein>
<gene>
    <name evidence="8" type="ORF">XAT740_LOCUS11216</name>
</gene>
<evidence type="ECO:0000256" key="6">
    <source>
        <dbReference type="ARBA" id="ARBA00023180"/>
    </source>
</evidence>
<organism evidence="8 9">
    <name type="scientific">Adineta ricciae</name>
    <name type="common">Rotifer</name>
    <dbReference type="NCBI Taxonomy" id="249248"/>
    <lineage>
        <taxon>Eukaryota</taxon>
        <taxon>Metazoa</taxon>
        <taxon>Spiralia</taxon>
        <taxon>Gnathifera</taxon>
        <taxon>Rotifera</taxon>
        <taxon>Eurotatoria</taxon>
        <taxon>Bdelloidea</taxon>
        <taxon>Adinetida</taxon>
        <taxon>Adinetidae</taxon>
        <taxon>Adineta</taxon>
    </lineage>
</organism>
<dbReference type="Proteomes" id="UP000663828">
    <property type="component" value="Unassembled WGS sequence"/>
</dbReference>
<evidence type="ECO:0000313" key="8">
    <source>
        <dbReference type="EMBL" id="CAF0961751.1"/>
    </source>
</evidence>
<dbReference type="PANTHER" id="PTHR31776:SF0">
    <property type="entry name" value="ALPHA-L-ARABINOFURANOSIDASE 1"/>
    <property type="match status" value="1"/>
</dbReference>